<gene>
    <name evidence="3" type="ORF">Ari01nite_33100</name>
</gene>
<dbReference type="PROSITE" id="PS51186">
    <property type="entry name" value="GNAT"/>
    <property type="match status" value="2"/>
</dbReference>
<dbReference type="SUPFAM" id="SSF55729">
    <property type="entry name" value="Acyl-CoA N-acyltransferases (Nat)"/>
    <property type="match status" value="2"/>
</dbReference>
<dbReference type="Proteomes" id="UP000636960">
    <property type="component" value="Unassembled WGS sequence"/>
</dbReference>
<evidence type="ECO:0000259" key="2">
    <source>
        <dbReference type="PROSITE" id="PS51186"/>
    </source>
</evidence>
<name>A0A919JYI8_9ACTN</name>
<comment type="caution">
    <text evidence="3">The sequence shown here is derived from an EMBL/GenBank/DDBJ whole genome shotgun (WGS) entry which is preliminary data.</text>
</comment>
<reference evidence="3" key="1">
    <citation type="submission" date="2021-01" db="EMBL/GenBank/DDBJ databases">
        <title>Whole genome shotgun sequence of Actinoplanes rishiriensis NBRC 108556.</title>
        <authorList>
            <person name="Komaki H."/>
            <person name="Tamura T."/>
        </authorList>
    </citation>
    <scope>NUCLEOTIDE SEQUENCE</scope>
    <source>
        <strain evidence="3">NBRC 108556</strain>
    </source>
</reference>
<dbReference type="InterPro" id="IPR051908">
    <property type="entry name" value="Ribosomal_N-acetyltransferase"/>
</dbReference>
<dbReference type="PANTHER" id="PTHR43441">
    <property type="entry name" value="RIBOSOMAL-PROTEIN-SERINE ACETYLTRANSFERASE"/>
    <property type="match status" value="1"/>
</dbReference>
<proteinExistence type="predicted"/>
<evidence type="ECO:0000313" key="3">
    <source>
        <dbReference type="EMBL" id="GIE95845.1"/>
    </source>
</evidence>
<accession>A0A919JYI8</accession>
<dbReference type="Pfam" id="PF13302">
    <property type="entry name" value="Acetyltransf_3"/>
    <property type="match status" value="2"/>
</dbReference>
<dbReference type="InterPro" id="IPR016181">
    <property type="entry name" value="Acyl_CoA_acyltransferase"/>
</dbReference>
<feature type="domain" description="N-acetyltransferase" evidence="2">
    <location>
        <begin position="200"/>
        <end position="365"/>
    </location>
</feature>
<dbReference type="EMBL" id="BOMV01000036">
    <property type="protein sequence ID" value="GIE95845.1"/>
    <property type="molecule type" value="Genomic_DNA"/>
</dbReference>
<evidence type="ECO:0000256" key="1">
    <source>
        <dbReference type="SAM" id="MobiDB-lite"/>
    </source>
</evidence>
<dbReference type="PANTHER" id="PTHR43441:SF10">
    <property type="entry name" value="ACETYLTRANSFERASE"/>
    <property type="match status" value="1"/>
</dbReference>
<protein>
    <recommendedName>
        <fullName evidence="2">N-acetyltransferase domain-containing protein</fullName>
    </recommendedName>
</protein>
<dbReference type="GO" id="GO:0008999">
    <property type="term" value="F:protein-N-terminal-alanine acetyltransferase activity"/>
    <property type="evidence" value="ECO:0007669"/>
    <property type="project" value="TreeGrafter"/>
</dbReference>
<feature type="region of interest" description="Disordered" evidence="1">
    <location>
        <begin position="364"/>
        <end position="390"/>
    </location>
</feature>
<dbReference type="RefSeq" id="WP_203782138.1">
    <property type="nucleotide sequence ID" value="NZ_BOMV01000036.1"/>
</dbReference>
<dbReference type="GO" id="GO:1990189">
    <property type="term" value="F:protein N-terminal-serine acetyltransferase activity"/>
    <property type="evidence" value="ECO:0007669"/>
    <property type="project" value="TreeGrafter"/>
</dbReference>
<keyword evidence="4" id="KW-1185">Reference proteome</keyword>
<sequence length="390" mass="41787">MSLGEINGSGVRLRAYRPDDAEAVAAGYDDPLCHRFLPPLPSPFTVRHAERFLSEGVTAIFAEGGVAYAIADPETDDLLGGIGFDKVVPSRGQAEIGYWVGSWARRRGVATAAVRALSAHALGSGLHRLELLTHWDNPASQRVALAAGYQREGVRRGALPDRDGGRVDLVAFARLAGDSGDPAPRPLPDLPGGELTDGVVRVRPTRPEDAPFETELRNIPDVWATSVPAKPPTPDEVLRRCHEAEGMWLAGIRADLVITDAAGTPAGNLGLYYLEPGTNQAMIGYSMMPEFRGRGFASRAARLLAQWAFAETDIARLIAGTLPSNTGSQRVLEKAGFHREAVLRSRLPGLDGDRTDDVQFALVKESGGGRETSAPTDRETQAVASSDRMP</sequence>
<dbReference type="AlphaFoldDB" id="A0A919JYI8"/>
<evidence type="ECO:0000313" key="4">
    <source>
        <dbReference type="Proteomes" id="UP000636960"/>
    </source>
</evidence>
<dbReference type="GO" id="GO:0005737">
    <property type="term" value="C:cytoplasm"/>
    <property type="evidence" value="ECO:0007669"/>
    <property type="project" value="TreeGrafter"/>
</dbReference>
<dbReference type="InterPro" id="IPR000182">
    <property type="entry name" value="GNAT_dom"/>
</dbReference>
<feature type="domain" description="N-acetyltransferase" evidence="2">
    <location>
        <begin position="11"/>
        <end position="176"/>
    </location>
</feature>
<organism evidence="3 4">
    <name type="scientific">Paractinoplanes rishiriensis</name>
    <dbReference type="NCBI Taxonomy" id="1050105"/>
    <lineage>
        <taxon>Bacteria</taxon>
        <taxon>Bacillati</taxon>
        <taxon>Actinomycetota</taxon>
        <taxon>Actinomycetes</taxon>
        <taxon>Micromonosporales</taxon>
        <taxon>Micromonosporaceae</taxon>
        <taxon>Paractinoplanes</taxon>
    </lineage>
</organism>
<dbReference type="Gene3D" id="3.40.630.30">
    <property type="match status" value="2"/>
</dbReference>